<dbReference type="GO" id="GO:0009451">
    <property type="term" value="P:RNA modification"/>
    <property type="evidence" value="ECO:0007669"/>
    <property type="project" value="InterPro"/>
</dbReference>
<proteinExistence type="predicted"/>
<dbReference type="Gramene" id="C.cajan_03569.t">
    <property type="protein sequence ID" value="C.cajan_03569.t.cds1"/>
    <property type="gene ID" value="C.cajan_03569"/>
</dbReference>
<protein>
    <recommendedName>
        <fullName evidence="3">Pentatricopeptide repeat-containing protein</fullName>
    </recommendedName>
</protein>
<evidence type="ECO:0000313" key="1">
    <source>
        <dbReference type="EMBL" id="KYP57387.1"/>
    </source>
</evidence>
<dbReference type="PANTHER" id="PTHR47926">
    <property type="entry name" value="PENTATRICOPEPTIDE REPEAT-CONTAINING PROTEIN"/>
    <property type="match status" value="1"/>
</dbReference>
<organism evidence="1 2">
    <name type="scientific">Cajanus cajan</name>
    <name type="common">Pigeon pea</name>
    <name type="synonym">Cajanus indicus</name>
    <dbReference type="NCBI Taxonomy" id="3821"/>
    <lineage>
        <taxon>Eukaryota</taxon>
        <taxon>Viridiplantae</taxon>
        <taxon>Streptophyta</taxon>
        <taxon>Embryophyta</taxon>
        <taxon>Tracheophyta</taxon>
        <taxon>Spermatophyta</taxon>
        <taxon>Magnoliopsida</taxon>
        <taxon>eudicotyledons</taxon>
        <taxon>Gunneridae</taxon>
        <taxon>Pentapetalae</taxon>
        <taxon>rosids</taxon>
        <taxon>fabids</taxon>
        <taxon>Fabales</taxon>
        <taxon>Fabaceae</taxon>
        <taxon>Papilionoideae</taxon>
        <taxon>50 kb inversion clade</taxon>
        <taxon>NPAAA clade</taxon>
        <taxon>indigoferoid/millettioid clade</taxon>
        <taxon>Phaseoleae</taxon>
        <taxon>Cajanus</taxon>
    </lineage>
</organism>
<dbReference type="InterPro" id="IPR046960">
    <property type="entry name" value="PPR_At4g14850-like_plant"/>
</dbReference>
<dbReference type="STRING" id="3821.A0A151SRD8"/>
<reference evidence="1 2" key="1">
    <citation type="journal article" date="2012" name="Nat. Biotechnol.">
        <title>Draft genome sequence of pigeonpea (Cajanus cajan), an orphan legume crop of resource-poor farmers.</title>
        <authorList>
            <person name="Varshney R.K."/>
            <person name="Chen W."/>
            <person name="Li Y."/>
            <person name="Bharti A.K."/>
            <person name="Saxena R.K."/>
            <person name="Schlueter J.A."/>
            <person name="Donoghue M.T."/>
            <person name="Azam S."/>
            <person name="Fan G."/>
            <person name="Whaley A.M."/>
            <person name="Farmer A.D."/>
            <person name="Sheridan J."/>
            <person name="Iwata A."/>
            <person name="Tuteja R."/>
            <person name="Penmetsa R.V."/>
            <person name="Wu W."/>
            <person name="Upadhyaya H.D."/>
            <person name="Yang S.P."/>
            <person name="Shah T."/>
            <person name="Saxena K.B."/>
            <person name="Michael T."/>
            <person name="McCombie W.R."/>
            <person name="Yang B."/>
            <person name="Zhang G."/>
            <person name="Yang H."/>
            <person name="Wang J."/>
            <person name="Spillane C."/>
            <person name="Cook D.R."/>
            <person name="May G.D."/>
            <person name="Xu X."/>
            <person name="Jackson S.A."/>
        </authorList>
    </citation>
    <scope>NUCLEOTIDE SEQUENCE [LARGE SCALE GENOMIC DNA]</scope>
    <source>
        <strain evidence="2">cv. Asha</strain>
    </source>
</reference>
<accession>A0A151SRD8</accession>
<dbReference type="AlphaFoldDB" id="A0A151SRD8"/>
<sequence>MWKTLLASCKTHGNVDIAERAAENILKIDPCNSAALVQLSNIHASAGNWKEFARLRNLMKQMGVQKVPGQSWIEVKDKIHVFFSEGSSHL</sequence>
<keyword evidence="2" id="KW-1185">Reference proteome</keyword>
<dbReference type="GO" id="GO:0003723">
    <property type="term" value="F:RNA binding"/>
    <property type="evidence" value="ECO:0007669"/>
    <property type="project" value="InterPro"/>
</dbReference>
<dbReference type="OMA" id="ANSACYV"/>
<evidence type="ECO:0008006" key="3">
    <source>
        <dbReference type="Google" id="ProtNLM"/>
    </source>
</evidence>
<dbReference type="Proteomes" id="UP000075243">
    <property type="component" value="Chromosome 11"/>
</dbReference>
<dbReference type="InterPro" id="IPR046848">
    <property type="entry name" value="E_motif"/>
</dbReference>
<dbReference type="Pfam" id="PF20431">
    <property type="entry name" value="E_motif"/>
    <property type="match status" value="1"/>
</dbReference>
<dbReference type="EMBL" id="CM003613">
    <property type="protein sequence ID" value="KYP57387.1"/>
    <property type="molecule type" value="Genomic_DNA"/>
</dbReference>
<gene>
    <name evidence="1" type="ORF">KK1_003648</name>
</gene>
<evidence type="ECO:0000313" key="2">
    <source>
        <dbReference type="Proteomes" id="UP000075243"/>
    </source>
</evidence>
<name>A0A151SRD8_CAJCA</name>